<dbReference type="EMBL" id="BOMM01000047">
    <property type="protein sequence ID" value="GIE13333.1"/>
    <property type="molecule type" value="Genomic_DNA"/>
</dbReference>
<protein>
    <recommendedName>
        <fullName evidence="1">Carrier domain-containing protein</fullName>
    </recommendedName>
</protein>
<accession>A0A919J5E4</accession>
<dbReference type="SUPFAM" id="SSF47336">
    <property type="entry name" value="ACP-like"/>
    <property type="match status" value="1"/>
</dbReference>
<gene>
    <name evidence="2" type="ORF">Afe05nite_51730</name>
</gene>
<comment type="caution">
    <text evidence="2">The sequence shown here is derived from an EMBL/GenBank/DDBJ whole genome shotgun (WGS) entry which is preliminary data.</text>
</comment>
<evidence type="ECO:0000313" key="2">
    <source>
        <dbReference type="EMBL" id="GIE13333.1"/>
    </source>
</evidence>
<evidence type="ECO:0000313" key="3">
    <source>
        <dbReference type="Proteomes" id="UP000598174"/>
    </source>
</evidence>
<dbReference type="InterPro" id="IPR029058">
    <property type="entry name" value="AB_hydrolase_fold"/>
</dbReference>
<organism evidence="2 3">
    <name type="scientific">Paractinoplanes ferrugineus</name>
    <dbReference type="NCBI Taxonomy" id="113564"/>
    <lineage>
        <taxon>Bacteria</taxon>
        <taxon>Bacillati</taxon>
        <taxon>Actinomycetota</taxon>
        <taxon>Actinomycetes</taxon>
        <taxon>Micromonosporales</taxon>
        <taxon>Micromonosporaceae</taxon>
        <taxon>Paractinoplanes</taxon>
    </lineage>
</organism>
<evidence type="ECO:0000259" key="1">
    <source>
        <dbReference type="PROSITE" id="PS50075"/>
    </source>
</evidence>
<reference evidence="2" key="1">
    <citation type="submission" date="2021-01" db="EMBL/GenBank/DDBJ databases">
        <title>Whole genome shotgun sequence of Actinoplanes ferrugineus NBRC 15555.</title>
        <authorList>
            <person name="Komaki H."/>
            <person name="Tamura T."/>
        </authorList>
    </citation>
    <scope>NUCLEOTIDE SEQUENCE</scope>
    <source>
        <strain evidence="2">NBRC 15555</strain>
    </source>
</reference>
<dbReference type="InterPro" id="IPR009081">
    <property type="entry name" value="PP-bd_ACP"/>
</dbReference>
<keyword evidence="3" id="KW-1185">Reference proteome</keyword>
<dbReference type="AlphaFoldDB" id="A0A919J5E4"/>
<sequence>MSTGRPPGDDVERVVALTWTEFLDEPVTDVTKSIFTLGAHSLLVARCRGRLQDIFGVHLETGPFFAHPTIEGFCAAITAGPAGARIRRRAAVAVRVLTDIPSS</sequence>
<dbReference type="RefSeq" id="WP_203819771.1">
    <property type="nucleotide sequence ID" value="NZ_BAAABP010000052.1"/>
</dbReference>
<dbReference type="Gene3D" id="3.40.50.1820">
    <property type="entry name" value="alpha/beta hydrolase"/>
    <property type="match status" value="1"/>
</dbReference>
<dbReference type="Pfam" id="PF00550">
    <property type="entry name" value="PP-binding"/>
    <property type="match status" value="1"/>
</dbReference>
<proteinExistence type="predicted"/>
<feature type="domain" description="Carrier" evidence="1">
    <location>
        <begin position="6"/>
        <end position="81"/>
    </location>
</feature>
<dbReference type="Proteomes" id="UP000598174">
    <property type="component" value="Unassembled WGS sequence"/>
</dbReference>
<dbReference type="InterPro" id="IPR036736">
    <property type="entry name" value="ACP-like_sf"/>
</dbReference>
<name>A0A919J5E4_9ACTN</name>
<dbReference type="PROSITE" id="PS50075">
    <property type="entry name" value="CARRIER"/>
    <property type="match status" value="1"/>
</dbReference>